<dbReference type="InterPro" id="IPR013087">
    <property type="entry name" value="Znf_C2H2_type"/>
</dbReference>
<evidence type="ECO:0000256" key="3">
    <source>
        <dbReference type="ARBA" id="ARBA00023015"/>
    </source>
</evidence>
<dbReference type="GO" id="GO:0008270">
    <property type="term" value="F:zinc ion binding"/>
    <property type="evidence" value="ECO:0007669"/>
    <property type="project" value="UniProtKB-KW"/>
</dbReference>
<keyword evidence="5" id="KW-0539">Nucleus</keyword>
<evidence type="ECO:0000256" key="2">
    <source>
        <dbReference type="ARBA" id="ARBA00022833"/>
    </source>
</evidence>
<dbReference type="PANTHER" id="PTHR47660">
    <property type="entry name" value="TRANSCRIPTION FACTOR WITH C2H2 AND ZN(2)-CYS(6) DNA BINDING DOMAIN (EUROFUNG)-RELATED-RELATED"/>
    <property type="match status" value="1"/>
</dbReference>
<evidence type="ECO:0000256" key="1">
    <source>
        <dbReference type="ARBA" id="ARBA00022723"/>
    </source>
</evidence>
<keyword evidence="1" id="KW-0479">Metal-binding</keyword>
<dbReference type="STRING" id="796925.A0A137NT73"/>
<keyword evidence="4" id="KW-0804">Transcription</keyword>
<dbReference type="EMBL" id="KQ964793">
    <property type="protein sequence ID" value="KXN65941.1"/>
    <property type="molecule type" value="Genomic_DNA"/>
</dbReference>
<feature type="domain" description="C2H2-type" evidence="7">
    <location>
        <begin position="1"/>
        <end position="28"/>
    </location>
</feature>
<dbReference type="PROSITE" id="PS00028">
    <property type="entry name" value="ZINC_FINGER_C2H2_1"/>
    <property type="match status" value="1"/>
</dbReference>
<evidence type="ECO:0000256" key="5">
    <source>
        <dbReference type="ARBA" id="ARBA00023242"/>
    </source>
</evidence>
<dbReference type="PROSITE" id="PS50157">
    <property type="entry name" value="ZINC_FINGER_C2H2_2"/>
    <property type="match status" value="1"/>
</dbReference>
<name>A0A137NT73_CONC2</name>
<dbReference type="Gene3D" id="3.30.160.60">
    <property type="entry name" value="Classic Zinc Finger"/>
    <property type="match status" value="2"/>
</dbReference>
<feature type="non-terminal residue" evidence="8">
    <location>
        <position position="54"/>
    </location>
</feature>
<dbReference type="SMART" id="SM00355">
    <property type="entry name" value="ZnF_C2H2"/>
    <property type="match status" value="2"/>
</dbReference>
<protein>
    <recommendedName>
        <fullName evidence="7">C2H2-type domain-containing protein</fullName>
    </recommendedName>
</protein>
<keyword evidence="2" id="KW-0862">Zinc</keyword>
<organism evidence="8 9">
    <name type="scientific">Conidiobolus coronatus (strain ATCC 28846 / CBS 209.66 / NRRL 28638)</name>
    <name type="common">Delacroixia coronata</name>
    <dbReference type="NCBI Taxonomy" id="796925"/>
    <lineage>
        <taxon>Eukaryota</taxon>
        <taxon>Fungi</taxon>
        <taxon>Fungi incertae sedis</taxon>
        <taxon>Zoopagomycota</taxon>
        <taxon>Entomophthoromycotina</taxon>
        <taxon>Entomophthoromycetes</taxon>
        <taxon>Entomophthorales</taxon>
        <taxon>Ancylistaceae</taxon>
        <taxon>Conidiobolus</taxon>
    </lineage>
</organism>
<accession>A0A137NT73</accession>
<dbReference type="SUPFAM" id="SSF57667">
    <property type="entry name" value="beta-beta-alpha zinc fingers"/>
    <property type="match status" value="1"/>
</dbReference>
<dbReference type="Pfam" id="PF12874">
    <property type="entry name" value="zf-met"/>
    <property type="match status" value="1"/>
</dbReference>
<evidence type="ECO:0000256" key="4">
    <source>
        <dbReference type="ARBA" id="ARBA00023163"/>
    </source>
</evidence>
<feature type="non-terminal residue" evidence="8">
    <location>
        <position position="1"/>
    </location>
</feature>
<dbReference type="AlphaFoldDB" id="A0A137NT73"/>
<sequence length="54" mass="6424">FGCPVCGAEFSRKNSMRRHVLTHINLRPYNCVTCQKSFYRSDIYKRHLSSKKCR</sequence>
<proteinExistence type="predicted"/>
<dbReference type="OrthoDB" id="9439903at2759"/>
<dbReference type="InterPro" id="IPR036236">
    <property type="entry name" value="Znf_C2H2_sf"/>
</dbReference>
<keyword evidence="6" id="KW-0863">Zinc-finger</keyword>
<evidence type="ECO:0000256" key="6">
    <source>
        <dbReference type="PROSITE-ProRule" id="PRU00042"/>
    </source>
</evidence>
<evidence type="ECO:0000313" key="8">
    <source>
        <dbReference type="EMBL" id="KXN65941.1"/>
    </source>
</evidence>
<keyword evidence="9" id="KW-1185">Reference proteome</keyword>
<reference evidence="8 9" key="1">
    <citation type="journal article" date="2015" name="Genome Biol. Evol.">
        <title>Phylogenomic analyses indicate that early fungi evolved digesting cell walls of algal ancestors of land plants.</title>
        <authorList>
            <person name="Chang Y."/>
            <person name="Wang S."/>
            <person name="Sekimoto S."/>
            <person name="Aerts A.L."/>
            <person name="Choi C."/>
            <person name="Clum A."/>
            <person name="LaButti K.M."/>
            <person name="Lindquist E.A."/>
            <person name="Yee Ngan C."/>
            <person name="Ohm R.A."/>
            <person name="Salamov A.A."/>
            <person name="Grigoriev I.V."/>
            <person name="Spatafora J.W."/>
            <person name="Berbee M.L."/>
        </authorList>
    </citation>
    <scope>NUCLEOTIDE SEQUENCE [LARGE SCALE GENOMIC DNA]</scope>
    <source>
        <strain evidence="8 9">NRRL 28638</strain>
    </source>
</reference>
<dbReference type="Pfam" id="PF13894">
    <property type="entry name" value="zf-C2H2_4"/>
    <property type="match status" value="1"/>
</dbReference>
<evidence type="ECO:0000259" key="7">
    <source>
        <dbReference type="PROSITE" id="PS50157"/>
    </source>
</evidence>
<dbReference type="Proteomes" id="UP000070444">
    <property type="component" value="Unassembled WGS sequence"/>
</dbReference>
<keyword evidence="3" id="KW-0805">Transcription regulation</keyword>
<gene>
    <name evidence="8" type="ORF">CONCODRAFT_32117</name>
</gene>
<evidence type="ECO:0000313" key="9">
    <source>
        <dbReference type="Proteomes" id="UP000070444"/>
    </source>
</evidence>